<evidence type="ECO:0000313" key="1">
    <source>
        <dbReference type="EMBL" id="GAV00268.1"/>
    </source>
</evidence>
<proteinExistence type="predicted"/>
<accession>A0A1D1VKK8</accession>
<dbReference type="EMBL" id="BDGG01000006">
    <property type="protein sequence ID" value="GAV00268.1"/>
    <property type="molecule type" value="Genomic_DNA"/>
</dbReference>
<organism evidence="1 2">
    <name type="scientific">Ramazzottius varieornatus</name>
    <name type="common">Water bear</name>
    <name type="synonym">Tardigrade</name>
    <dbReference type="NCBI Taxonomy" id="947166"/>
    <lineage>
        <taxon>Eukaryota</taxon>
        <taxon>Metazoa</taxon>
        <taxon>Ecdysozoa</taxon>
        <taxon>Tardigrada</taxon>
        <taxon>Eutardigrada</taxon>
        <taxon>Parachela</taxon>
        <taxon>Hypsibioidea</taxon>
        <taxon>Ramazzottiidae</taxon>
        <taxon>Ramazzottius</taxon>
    </lineage>
</organism>
<sequence>MEEGLEEAVRAKTGPMKVVSKILCLMHDHYSLFLLKNCLCLPKLLYILRCSAVWKFPEVLKEFDEVVRSSLAEITNIQMSAEPWRQATFPVGLGGLGIRRTEEVALPAFLASIHSVQKLVLSILPGAASDSETDLALTRWTFLSCVISSEPGTFLF</sequence>
<dbReference type="AlphaFoldDB" id="A0A1D1VKK8"/>
<evidence type="ECO:0000313" key="2">
    <source>
        <dbReference type="Proteomes" id="UP000186922"/>
    </source>
</evidence>
<comment type="caution">
    <text evidence="1">The sequence shown here is derived from an EMBL/GenBank/DDBJ whole genome shotgun (WGS) entry which is preliminary data.</text>
</comment>
<dbReference type="Proteomes" id="UP000186922">
    <property type="component" value="Unassembled WGS sequence"/>
</dbReference>
<dbReference type="OrthoDB" id="2016582at2759"/>
<protein>
    <submittedName>
        <fullName evidence="1">Uncharacterized protein</fullName>
    </submittedName>
</protein>
<name>A0A1D1VKK8_RAMVA</name>
<keyword evidence="2" id="KW-1185">Reference proteome</keyword>
<gene>
    <name evidence="1" type="primary">RvY_11143-1</name>
    <name evidence="1" type="synonym">RvY_11143.1</name>
    <name evidence="1" type="ORF">RvY_11143</name>
</gene>
<reference evidence="1 2" key="1">
    <citation type="journal article" date="2016" name="Nat. Commun.">
        <title>Extremotolerant tardigrade genome and improved radiotolerance of human cultured cells by tardigrade-unique protein.</title>
        <authorList>
            <person name="Hashimoto T."/>
            <person name="Horikawa D.D."/>
            <person name="Saito Y."/>
            <person name="Kuwahara H."/>
            <person name="Kozuka-Hata H."/>
            <person name="Shin-I T."/>
            <person name="Minakuchi Y."/>
            <person name="Ohishi K."/>
            <person name="Motoyama A."/>
            <person name="Aizu T."/>
            <person name="Enomoto A."/>
            <person name="Kondo K."/>
            <person name="Tanaka S."/>
            <person name="Hara Y."/>
            <person name="Koshikawa S."/>
            <person name="Sagara H."/>
            <person name="Miura T."/>
            <person name="Yokobori S."/>
            <person name="Miyagawa K."/>
            <person name="Suzuki Y."/>
            <person name="Kubo T."/>
            <person name="Oyama M."/>
            <person name="Kohara Y."/>
            <person name="Fujiyama A."/>
            <person name="Arakawa K."/>
            <person name="Katayama T."/>
            <person name="Toyoda A."/>
            <person name="Kunieda T."/>
        </authorList>
    </citation>
    <scope>NUCLEOTIDE SEQUENCE [LARGE SCALE GENOMIC DNA]</scope>
    <source>
        <strain evidence="1 2">YOKOZUNA-1</strain>
    </source>
</reference>